<dbReference type="Gene3D" id="3.30.420.40">
    <property type="match status" value="2"/>
</dbReference>
<dbReference type="PANTHER" id="PTHR18964">
    <property type="entry name" value="ROK (REPRESSOR, ORF, KINASE) FAMILY"/>
    <property type="match status" value="1"/>
</dbReference>
<dbReference type="InterPro" id="IPR000600">
    <property type="entry name" value="ROK"/>
</dbReference>
<dbReference type="NCBIfam" id="NF045942">
    <property type="entry name" value="PolPhglucPhase"/>
    <property type="match status" value="1"/>
</dbReference>
<proteinExistence type="inferred from homology"/>
<dbReference type="Pfam" id="PF00480">
    <property type="entry name" value="ROK"/>
    <property type="match status" value="1"/>
</dbReference>
<dbReference type="GO" id="GO:0016301">
    <property type="term" value="F:kinase activity"/>
    <property type="evidence" value="ECO:0007669"/>
    <property type="project" value="UniProtKB-KW"/>
</dbReference>
<dbReference type="OrthoDB" id="849313at2"/>
<protein>
    <submittedName>
        <fullName evidence="2">Polyphosphate glucokinase</fullName>
    </submittedName>
</protein>
<dbReference type="RefSeq" id="WP_067471576.1">
    <property type="nucleotide sequence ID" value="NZ_CP015961.1"/>
</dbReference>
<dbReference type="KEGG" id="dtm:BJL86_1556"/>
<dbReference type="SUPFAM" id="SSF53067">
    <property type="entry name" value="Actin-like ATPase domain"/>
    <property type="match status" value="1"/>
</dbReference>
<sequence length="278" mass="28946">MAHTTGSGTEATDHIGLGVDVGGTGIKIGRIDLRAGEVIGERIYIDTPQPSTPEAVATTIANVIDDLQWTAPVGIALPTVVHKGIAQIAYNIDPSWIGTDVEELLARHLPNNVTVTLNDADAAGIAESAFGAAKGTKGLTLLLTLGTGIGSALLLDGRLVPNSELGHVLVRDIDGVTVDETENLAAPSLKESNGWSYEEWVPRIDSVLKQLEHVLWPRLIVIGGGISAESEKWFPLLTNRTEVVAATRLNDAGIIGAAALAAGDAGIIDLSGVTPTTH</sequence>
<evidence type="ECO:0000313" key="2">
    <source>
        <dbReference type="EMBL" id="ANI92333.1"/>
    </source>
</evidence>
<name>A0A173LKC7_9ACTN</name>
<reference evidence="2 3" key="1">
    <citation type="submission" date="2016-06" db="EMBL/GenBank/DDBJ databases">
        <title>Complete genome sequence of a saline-alkali tolerant type strain Dietzia timorensis ID05-A0528T.</title>
        <authorList>
            <person name="Wu X."/>
        </authorList>
    </citation>
    <scope>NUCLEOTIDE SEQUENCE [LARGE SCALE GENOMIC DNA]</scope>
    <source>
        <strain evidence="2 3">ID05-A0528</strain>
    </source>
</reference>
<dbReference type="STRING" id="499555.BJL86_1556"/>
<dbReference type="EMBL" id="CP015961">
    <property type="protein sequence ID" value="ANI92333.1"/>
    <property type="molecule type" value="Genomic_DNA"/>
</dbReference>
<comment type="similarity">
    <text evidence="1">Belongs to the ROK (NagC/XylR) family.</text>
</comment>
<keyword evidence="2" id="KW-0418">Kinase</keyword>
<evidence type="ECO:0000256" key="1">
    <source>
        <dbReference type="ARBA" id="ARBA00006479"/>
    </source>
</evidence>
<keyword evidence="2" id="KW-0808">Transferase</keyword>
<accession>A0A173LKC7</accession>
<organism evidence="2 3">
    <name type="scientific">Dietzia timorensis</name>
    <dbReference type="NCBI Taxonomy" id="499555"/>
    <lineage>
        <taxon>Bacteria</taxon>
        <taxon>Bacillati</taxon>
        <taxon>Actinomycetota</taxon>
        <taxon>Actinomycetes</taxon>
        <taxon>Mycobacteriales</taxon>
        <taxon>Dietziaceae</taxon>
        <taxon>Dietzia</taxon>
    </lineage>
</organism>
<gene>
    <name evidence="2" type="ORF">BJL86_1556</name>
</gene>
<dbReference type="InterPro" id="IPR043129">
    <property type="entry name" value="ATPase_NBD"/>
</dbReference>
<evidence type="ECO:0000313" key="3">
    <source>
        <dbReference type="Proteomes" id="UP000186104"/>
    </source>
</evidence>
<dbReference type="Proteomes" id="UP000186104">
    <property type="component" value="Chromosome"/>
</dbReference>
<keyword evidence="3" id="KW-1185">Reference proteome</keyword>
<dbReference type="AlphaFoldDB" id="A0A173LKC7"/>